<dbReference type="STRING" id="313628.LNTAR_17993"/>
<evidence type="ECO:0000256" key="2">
    <source>
        <dbReference type="ARBA" id="ARBA00022741"/>
    </source>
</evidence>
<dbReference type="eggNOG" id="COG0515">
    <property type="taxonomic scope" value="Bacteria"/>
</dbReference>
<keyword evidence="5" id="KW-0812">Transmembrane</keyword>
<proteinExistence type="predicted"/>
<dbReference type="AlphaFoldDB" id="A6DFT7"/>
<evidence type="ECO:0000256" key="1">
    <source>
        <dbReference type="ARBA" id="ARBA00022679"/>
    </source>
</evidence>
<dbReference type="InterPro" id="IPR032675">
    <property type="entry name" value="LRR_dom_sf"/>
</dbReference>
<gene>
    <name evidence="7" type="ORF">LNTAR_17993</name>
</gene>
<evidence type="ECO:0000313" key="8">
    <source>
        <dbReference type="Proteomes" id="UP000004947"/>
    </source>
</evidence>
<dbReference type="PANTHER" id="PTHR43289">
    <property type="entry name" value="MITOGEN-ACTIVATED PROTEIN KINASE KINASE KINASE 20-RELATED"/>
    <property type="match status" value="1"/>
</dbReference>
<keyword evidence="5" id="KW-0472">Membrane</keyword>
<dbReference type="SMART" id="SM00220">
    <property type="entry name" value="S_TKc"/>
    <property type="match status" value="1"/>
</dbReference>
<evidence type="ECO:0000259" key="6">
    <source>
        <dbReference type="PROSITE" id="PS50011"/>
    </source>
</evidence>
<keyword evidence="8" id="KW-1185">Reference proteome</keyword>
<keyword evidence="4" id="KW-0067">ATP-binding</keyword>
<dbReference type="GO" id="GO:0004674">
    <property type="term" value="F:protein serine/threonine kinase activity"/>
    <property type="evidence" value="ECO:0007669"/>
    <property type="project" value="TreeGrafter"/>
</dbReference>
<dbReference type="Gene3D" id="1.10.510.10">
    <property type="entry name" value="Transferase(Phosphotransferase) domain 1"/>
    <property type="match status" value="1"/>
</dbReference>
<dbReference type="CDD" id="cd14014">
    <property type="entry name" value="STKc_PknB_like"/>
    <property type="match status" value="1"/>
</dbReference>
<dbReference type="EMBL" id="ABCK01000001">
    <property type="protein sequence ID" value="EDM29667.1"/>
    <property type="molecule type" value="Genomic_DNA"/>
</dbReference>
<dbReference type="OrthoDB" id="9813021at2"/>
<dbReference type="PANTHER" id="PTHR43289:SF6">
    <property type="entry name" value="SERINE_THREONINE-PROTEIN KINASE NEKL-3"/>
    <property type="match status" value="1"/>
</dbReference>
<dbReference type="Pfam" id="PF00069">
    <property type="entry name" value="Pkinase"/>
    <property type="match status" value="1"/>
</dbReference>
<dbReference type="PROSITE" id="PS50011">
    <property type="entry name" value="PROTEIN_KINASE_DOM"/>
    <property type="match status" value="1"/>
</dbReference>
<dbReference type="SUPFAM" id="SSF56112">
    <property type="entry name" value="Protein kinase-like (PK-like)"/>
    <property type="match status" value="1"/>
</dbReference>
<evidence type="ECO:0000256" key="4">
    <source>
        <dbReference type="ARBA" id="ARBA00022840"/>
    </source>
</evidence>
<sequence length="618" mass="70579">MNQEEYFQQLESTSTALFDVALGRDSKEDRYTEMNEVGRGATKHIYKVLDLSSGRTVALALPNEDLSKEQVHGFLEEARLTASLQHPNIIQVYNLGYRQDGKPFFTMKLCSDKKLSHMLADSANSLFDLMGIFLKVCEAVSYAHSMGAIHRDIKDDNILLGDFGEVLLCDWGSAQILKDSILEQEVGQLMNPISLGTNGFMSPEQTQGGEASECQDIYSLGALLYKILTKEEPSATARPPREVDPTIPLSLEAICLKAKATNSKDRYLNCEELITDIKAYLSGFAPQAEGASLNKHVWLFLVRHKSLTLFTLFSFILITCLSLYYIVSLKEKEAQTSIERDRAENALELYDIEKSSRKKIAALGADYFFQQAAQLISAHSSQLAIELLESIPTKSLSKKQVKKKNMLYGRIHFYRQQFNQALEYFNKGEVYKDNELIRIAKYFVNKKSNDSERLNSTDIVKILDQLYQIEIHQAHCFFREQVLAITDYEGQIPIIQKMIKLNNKIDDVDIKFEIINGKHHMDLSHNKNMRRWEPVREMKLNHLNLSHSPIRIHFHVLKGMPLESLNIAFTKVKNFDFLYTLPNLKELIIDKSMIKGSNLNEILDELKDQAIQLSIKES</sequence>
<feature type="transmembrane region" description="Helical" evidence="5">
    <location>
        <begin position="307"/>
        <end position="327"/>
    </location>
</feature>
<dbReference type="Gene3D" id="3.80.10.10">
    <property type="entry name" value="Ribonuclease Inhibitor"/>
    <property type="match status" value="1"/>
</dbReference>
<dbReference type="InterPro" id="IPR011009">
    <property type="entry name" value="Kinase-like_dom_sf"/>
</dbReference>
<name>A6DFT7_9BACT</name>
<dbReference type="RefSeq" id="WP_007276786.1">
    <property type="nucleotide sequence ID" value="NZ_ABCK01000001.1"/>
</dbReference>
<organism evidence="7 8">
    <name type="scientific">Lentisphaera araneosa HTCC2155</name>
    <dbReference type="NCBI Taxonomy" id="313628"/>
    <lineage>
        <taxon>Bacteria</taxon>
        <taxon>Pseudomonadati</taxon>
        <taxon>Lentisphaerota</taxon>
        <taxon>Lentisphaeria</taxon>
        <taxon>Lentisphaerales</taxon>
        <taxon>Lentisphaeraceae</taxon>
        <taxon>Lentisphaera</taxon>
    </lineage>
</organism>
<evidence type="ECO:0000256" key="3">
    <source>
        <dbReference type="ARBA" id="ARBA00022777"/>
    </source>
</evidence>
<reference evidence="7 8" key="1">
    <citation type="journal article" date="2010" name="J. Bacteriol.">
        <title>Genome sequence of Lentisphaera araneosa HTCC2155T, the type species of the order Lentisphaerales in the phylum Lentisphaerae.</title>
        <authorList>
            <person name="Thrash J.C."/>
            <person name="Cho J.C."/>
            <person name="Vergin K.L."/>
            <person name="Morris R.M."/>
            <person name="Giovannoni S.J."/>
        </authorList>
    </citation>
    <scope>NUCLEOTIDE SEQUENCE [LARGE SCALE GENOMIC DNA]</scope>
    <source>
        <strain evidence="7 8">HTCC2155</strain>
    </source>
</reference>
<feature type="domain" description="Protein kinase" evidence="6">
    <location>
        <begin position="31"/>
        <end position="369"/>
    </location>
</feature>
<dbReference type="GO" id="GO:0005524">
    <property type="term" value="F:ATP binding"/>
    <property type="evidence" value="ECO:0007669"/>
    <property type="project" value="UniProtKB-KW"/>
</dbReference>
<keyword evidence="5" id="KW-1133">Transmembrane helix</keyword>
<dbReference type="InterPro" id="IPR000719">
    <property type="entry name" value="Prot_kinase_dom"/>
</dbReference>
<keyword evidence="1" id="KW-0808">Transferase</keyword>
<keyword evidence="3 7" id="KW-0418">Kinase</keyword>
<comment type="caution">
    <text evidence="7">The sequence shown here is derived from an EMBL/GenBank/DDBJ whole genome shotgun (WGS) entry which is preliminary data.</text>
</comment>
<accession>A6DFT7</accession>
<protein>
    <submittedName>
        <fullName evidence="7">Putative serine/threonine-protein kinase</fullName>
    </submittedName>
</protein>
<evidence type="ECO:0000313" key="7">
    <source>
        <dbReference type="EMBL" id="EDM29667.1"/>
    </source>
</evidence>
<evidence type="ECO:0000256" key="5">
    <source>
        <dbReference type="SAM" id="Phobius"/>
    </source>
</evidence>
<dbReference type="Proteomes" id="UP000004947">
    <property type="component" value="Unassembled WGS sequence"/>
</dbReference>
<dbReference type="SUPFAM" id="SSF52058">
    <property type="entry name" value="L domain-like"/>
    <property type="match status" value="1"/>
</dbReference>
<keyword evidence="2" id="KW-0547">Nucleotide-binding</keyword>
<dbReference type="Gene3D" id="3.30.200.20">
    <property type="entry name" value="Phosphorylase Kinase, domain 1"/>
    <property type="match status" value="1"/>
</dbReference>